<keyword evidence="1" id="KW-0175">Coiled coil</keyword>
<proteinExistence type="predicted"/>
<gene>
    <name evidence="2" type="ORF">RFV38_01735</name>
</gene>
<dbReference type="EMBL" id="JAVIKH010000002">
    <property type="protein sequence ID" value="MDX8335222.1"/>
    <property type="molecule type" value="Genomic_DNA"/>
</dbReference>
<comment type="caution">
    <text evidence="2">The sequence shown here is derived from an EMBL/GenBank/DDBJ whole genome shotgun (WGS) entry which is preliminary data.</text>
</comment>
<dbReference type="Proteomes" id="UP001279681">
    <property type="component" value="Unassembled WGS sequence"/>
</dbReference>
<dbReference type="RefSeq" id="WP_320312635.1">
    <property type="nucleotide sequence ID" value="NZ_JAVIKH010000002.1"/>
</dbReference>
<protein>
    <submittedName>
        <fullName evidence="2">Uncharacterized protein</fullName>
    </submittedName>
</protein>
<evidence type="ECO:0000313" key="3">
    <source>
        <dbReference type="Proteomes" id="UP001279681"/>
    </source>
</evidence>
<sequence>MKILKELFRDKKLEEELKQELKETKEKYEFLKIEFTKLLKSENNLRTELEKNQEKFSKEIRILSKEKDELKEKSLRKEIELRNEFIKEDKLRENAQKLKLAAEELEEKYYEEKKEQEIILKELNNLKESFKKEVLNKETLELKNKELEIAVESLNKECSEEKIEKQRILEDFNKKVDELENSFEKIRILSKEKVNLEKNIIKLEKLNFDLENYFDKKNEKILNENKFLNENLLKNKKIIAYYNDYIKEFENTEAIFDLEDKVVELEQKLFEAIKEKKELENELKNKKEMKISFKQQTIELNDLKKDSILPKEKKDDKNRLVLVGNWISYEEYMKNKNNLINLLKKFTHKDFKEIYLEGKKRKIMNSSYEKEFTNLLARFHLKLSINEIDLKKIELFYKKLMNEIHKNKNINNLNTIKFEKNTFKEEKELLIDKSVADILF</sequence>
<organism evidence="2 3">
    <name type="scientific">Candidatus Cetobacterium colombiensis</name>
    <dbReference type="NCBI Taxonomy" id="3073100"/>
    <lineage>
        <taxon>Bacteria</taxon>
        <taxon>Fusobacteriati</taxon>
        <taxon>Fusobacteriota</taxon>
        <taxon>Fusobacteriia</taxon>
        <taxon>Fusobacteriales</taxon>
        <taxon>Fusobacteriaceae</taxon>
        <taxon>Cetobacterium</taxon>
    </lineage>
</organism>
<accession>A0ABU4W6R8</accession>
<name>A0ABU4W6R8_9FUSO</name>
<reference evidence="3" key="1">
    <citation type="submission" date="2023-07" db="EMBL/GenBank/DDBJ databases">
        <authorList>
            <person name="Colorado M.A."/>
            <person name="Villamil L.M."/>
            <person name="Melo J.F."/>
            <person name="Rodriguez J.A."/>
            <person name="Ruiz R.Y."/>
        </authorList>
    </citation>
    <scope>NUCLEOTIDE SEQUENCE [LARGE SCALE GENOMIC DNA]</scope>
    <source>
        <strain evidence="3">C33</strain>
    </source>
</reference>
<feature type="coiled-coil region" evidence="1">
    <location>
        <begin position="255"/>
        <end position="296"/>
    </location>
</feature>
<evidence type="ECO:0000256" key="1">
    <source>
        <dbReference type="SAM" id="Coils"/>
    </source>
</evidence>
<evidence type="ECO:0000313" key="2">
    <source>
        <dbReference type="EMBL" id="MDX8335222.1"/>
    </source>
</evidence>
<feature type="coiled-coil region" evidence="1">
    <location>
        <begin position="4"/>
        <end position="206"/>
    </location>
</feature>
<keyword evidence="3" id="KW-1185">Reference proteome</keyword>